<organism evidence="2">
    <name type="scientific">Arundo donax</name>
    <name type="common">Giant reed</name>
    <name type="synonym">Donax arundinaceus</name>
    <dbReference type="NCBI Taxonomy" id="35708"/>
    <lineage>
        <taxon>Eukaryota</taxon>
        <taxon>Viridiplantae</taxon>
        <taxon>Streptophyta</taxon>
        <taxon>Embryophyta</taxon>
        <taxon>Tracheophyta</taxon>
        <taxon>Spermatophyta</taxon>
        <taxon>Magnoliopsida</taxon>
        <taxon>Liliopsida</taxon>
        <taxon>Poales</taxon>
        <taxon>Poaceae</taxon>
        <taxon>PACMAD clade</taxon>
        <taxon>Arundinoideae</taxon>
        <taxon>Arundineae</taxon>
        <taxon>Arundo</taxon>
    </lineage>
</organism>
<name>A0A0A9GJ03_ARUDO</name>
<sequence length="79" mass="9232">MMAGNKLPGKKEKIHTSKDQNRRMKTISLPQHMVMYSSLTWMDIPHPNELFYLLSHDCKKKSKQGDAKMEKHNALYIDS</sequence>
<evidence type="ECO:0000313" key="2">
    <source>
        <dbReference type="EMBL" id="JAE22521.1"/>
    </source>
</evidence>
<evidence type="ECO:0000256" key="1">
    <source>
        <dbReference type="SAM" id="MobiDB-lite"/>
    </source>
</evidence>
<feature type="region of interest" description="Disordered" evidence="1">
    <location>
        <begin position="1"/>
        <end position="22"/>
    </location>
</feature>
<dbReference type="AlphaFoldDB" id="A0A0A9GJ03"/>
<feature type="compositionally biased region" description="Basic and acidic residues" evidence="1">
    <location>
        <begin position="9"/>
        <end position="22"/>
    </location>
</feature>
<protein>
    <submittedName>
        <fullName evidence="2">Uncharacterized protein</fullName>
    </submittedName>
</protein>
<dbReference type="EMBL" id="GBRH01175375">
    <property type="protein sequence ID" value="JAE22521.1"/>
    <property type="molecule type" value="Transcribed_RNA"/>
</dbReference>
<accession>A0A0A9GJ03</accession>
<proteinExistence type="predicted"/>
<reference evidence="2" key="1">
    <citation type="submission" date="2014-09" db="EMBL/GenBank/DDBJ databases">
        <authorList>
            <person name="Magalhaes I.L.F."/>
            <person name="Oliveira U."/>
            <person name="Santos F.R."/>
            <person name="Vidigal T.H.D.A."/>
            <person name="Brescovit A.D."/>
            <person name="Santos A.J."/>
        </authorList>
    </citation>
    <scope>NUCLEOTIDE SEQUENCE</scope>
    <source>
        <tissue evidence="2">Shoot tissue taken approximately 20 cm above the soil surface</tissue>
    </source>
</reference>
<reference evidence="2" key="2">
    <citation type="journal article" date="2015" name="Data Brief">
        <title>Shoot transcriptome of the giant reed, Arundo donax.</title>
        <authorList>
            <person name="Barrero R.A."/>
            <person name="Guerrero F.D."/>
            <person name="Moolhuijzen P."/>
            <person name="Goolsby J.A."/>
            <person name="Tidwell J."/>
            <person name="Bellgard S.E."/>
            <person name="Bellgard M.I."/>
        </authorList>
    </citation>
    <scope>NUCLEOTIDE SEQUENCE</scope>
    <source>
        <tissue evidence="2">Shoot tissue taken approximately 20 cm above the soil surface</tissue>
    </source>
</reference>